<feature type="compositionally biased region" description="Polar residues" evidence="1">
    <location>
        <begin position="51"/>
        <end position="62"/>
    </location>
</feature>
<reference evidence="2 3" key="1">
    <citation type="journal article" date="2018" name="Proc. Natl. Acad. Sci. U.S.A.">
        <title>Draft genome sequence of Camellia sinensis var. sinensis provides insights into the evolution of the tea genome and tea quality.</title>
        <authorList>
            <person name="Wei C."/>
            <person name="Yang H."/>
            <person name="Wang S."/>
            <person name="Zhao J."/>
            <person name="Liu C."/>
            <person name="Gao L."/>
            <person name="Xia E."/>
            <person name="Lu Y."/>
            <person name="Tai Y."/>
            <person name="She G."/>
            <person name="Sun J."/>
            <person name="Cao H."/>
            <person name="Tong W."/>
            <person name="Gao Q."/>
            <person name="Li Y."/>
            <person name="Deng W."/>
            <person name="Jiang X."/>
            <person name="Wang W."/>
            <person name="Chen Q."/>
            <person name="Zhang S."/>
            <person name="Li H."/>
            <person name="Wu J."/>
            <person name="Wang P."/>
            <person name="Li P."/>
            <person name="Shi C."/>
            <person name="Zheng F."/>
            <person name="Jian J."/>
            <person name="Huang B."/>
            <person name="Shan D."/>
            <person name="Shi M."/>
            <person name="Fang C."/>
            <person name="Yue Y."/>
            <person name="Li F."/>
            <person name="Li D."/>
            <person name="Wei S."/>
            <person name="Han B."/>
            <person name="Jiang C."/>
            <person name="Yin Y."/>
            <person name="Xia T."/>
            <person name="Zhang Z."/>
            <person name="Bennetzen J.L."/>
            <person name="Zhao S."/>
            <person name="Wan X."/>
        </authorList>
    </citation>
    <scope>NUCLEOTIDE SEQUENCE [LARGE SCALE GENOMIC DNA]</scope>
    <source>
        <strain evidence="3">cv. Shuchazao</strain>
        <tissue evidence="2">Leaf</tissue>
    </source>
</reference>
<comment type="caution">
    <text evidence="2">The sequence shown here is derived from an EMBL/GenBank/DDBJ whole genome shotgun (WGS) entry which is preliminary data.</text>
</comment>
<sequence length="123" mass="14528">MVIEVDMQQLKCLKHCRNKFRTLRNWLCKQIMTKTAGMLATNRGMEVENKLNQLSGGESDSYSDGRKPDQERHVQRNERPQRWEDRIQDRRRAKGYKTYNLSEQDNGSIRLVTDKAKILLDLC</sequence>
<accession>A0A4S4DZK1</accession>
<organism evidence="2 3">
    <name type="scientific">Camellia sinensis var. sinensis</name>
    <name type="common">China tea</name>
    <dbReference type="NCBI Taxonomy" id="542762"/>
    <lineage>
        <taxon>Eukaryota</taxon>
        <taxon>Viridiplantae</taxon>
        <taxon>Streptophyta</taxon>
        <taxon>Embryophyta</taxon>
        <taxon>Tracheophyta</taxon>
        <taxon>Spermatophyta</taxon>
        <taxon>Magnoliopsida</taxon>
        <taxon>eudicotyledons</taxon>
        <taxon>Gunneridae</taxon>
        <taxon>Pentapetalae</taxon>
        <taxon>asterids</taxon>
        <taxon>Ericales</taxon>
        <taxon>Theaceae</taxon>
        <taxon>Camellia</taxon>
    </lineage>
</organism>
<dbReference type="Proteomes" id="UP000306102">
    <property type="component" value="Unassembled WGS sequence"/>
</dbReference>
<dbReference type="EMBL" id="SDRB02009366">
    <property type="protein sequence ID" value="THG08335.1"/>
    <property type="molecule type" value="Genomic_DNA"/>
</dbReference>
<keyword evidence="3" id="KW-1185">Reference proteome</keyword>
<gene>
    <name evidence="2" type="ORF">TEA_019092</name>
</gene>
<feature type="compositionally biased region" description="Basic and acidic residues" evidence="1">
    <location>
        <begin position="63"/>
        <end position="90"/>
    </location>
</feature>
<protein>
    <submittedName>
        <fullName evidence="2">Uncharacterized protein</fullName>
    </submittedName>
</protein>
<name>A0A4S4DZK1_CAMSN</name>
<evidence type="ECO:0000313" key="3">
    <source>
        <dbReference type="Proteomes" id="UP000306102"/>
    </source>
</evidence>
<dbReference type="AlphaFoldDB" id="A0A4S4DZK1"/>
<proteinExistence type="predicted"/>
<evidence type="ECO:0000256" key="1">
    <source>
        <dbReference type="SAM" id="MobiDB-lite"/>
    </source>
</evidence>
<evidence type="ECO:0000313" key="2">
    <source>
        <dbReference type="EMBL" id="THG08335.1"/>
    </source>
</evidence>
<feature type="region of interest" description="Disordered" evidence="1">
    <location>
        <begin position="51"/>
        <end position="90"/>
    </location>
</feature>